<dbReference type="SUPFAM" id="SSF52266">
    <property type="entry name" value="SGNH hydrolase"/>
    <property type="match status" value="1"/>
</dbReference>
<dbReference type="OrthoDB" id="408760at2759"/>
<evidence type="ECO:0000313" key="3">
    <source>
        <dbReference type="Proteomes" id="UP000738359"/>
    </source>
</evidence>
<organism evidence="2 3">
    <name type="scientific">Mortierella alpina</name>
    <name type="common">Oleaginous fungus</name>
    <name type="synonym">Mortierella renispora</name>
    <dbReference type="NCBI Taxonomy" id="64518"/>
    <lineage>
        <taxon>Eukaryota</taxon>
        <taxon>Fungi</taxon>
        <taxon>Fungi incertae sedis</taxon>
        <taxon>Mucoromycota</taxon>
        <taxon>Mortierellomycotina</taxon>
        <taxon>Mortierellomycetes</taxon>
        <taxon>Mortierellales</taxon>
        <taxon>Mortierellaceae</taxon>
        <taxon>Mortierella</taxon>
    </lineage>
</organism>
<sequence>MGSTASNPSYSNTSSSGSGHDEIRVLCLGDSLTAGTIDHYSKMPYSSCLSQLLQARGHNNITFVNAGVNGDTVPRMQERLNTLLRQDTFHYLILLGGTNDLGWINTDDLTKSPEDIAAGISFQGIYDMLLNAPHLKAFLHLTVPYVAFDRLDPRFKDVKDALNHRILLRDCPKKRVLDLNRPDLKFNHILMSEATRERYWHDSLHYTATGYQRMAESIYDDVLAMIQEQHQE</sequence>
<comment type="caution">
    <text evidence="2">The sequence shown here is derived from an EMBL/GenBank/DDBJ whole genome shotgun (WGS) entry which is preliminary data.</text>
</comment>
<gene>
    <name evidence="2" type="ORF">BGZ70_001422</name>
</gene>
<dbReference type="AlphaFoldDB" id="A0A9P6LXM0"/>
<dbReference type="GO" id="GO:0004622">
    <property type="term" value="F:phosphatidylcholine lysophospholipase activity"/>
    <property type="evidence" value="ECO:0007669"/>
    <property type="project" value="TreeGrafter"/>
</dbReference>
<dbReference type="PANTHER" id="PTHR30383">
    <property type="entry name" value="THIOESTERASE 1/PROTEASE 1/LYSOPHOSPHOLIPASE L1"/>
    <property type="match status" value="1"/>
</dbReference>
<dbReference type="Proteomes" id="UP000738359">
    <property type="component" value="Unassembled WGS sequence"/>
</dbReference>
<evidence type="ECO:0000313" key="2">
    <source>
        <dbReference type="EMBL" id="KAF9950322.1"/>
    </source>
</evidence>
<dbReference type="InterPro" id="IPR013830">
    <property type="entry name" value="SGNH_hydro"/>
</dbReference>
<dbReference type="InterPro" id="IPR051532">
    <property type="entry name" value="Ester_Hydrolysis_Enzymes"/>
</dbReference>
<name>A0A9P6LXM0_MORAP</name>
<protein>
    <recommendedName>
        <fullName evidence="1">SGNH hydrolase-type esterase domain-containing protein</fullName>
    </recommendedName>
</protein>
<feature type="domain" description="SGNH hydrolase-type esterase" evidence="1">
    <location>
        <begin position="27"/>
        <end position="213"/>
    </location>
</feature>
<reference evidence="2" key="1">
    <citation type="journal article" date="2020" name="Fungal Divers.">
        <title>Resolving the Mortierellaceae phylogeny through synthesis of multi-gene phylogenetics and phylogenomics.</title>
        <authorList>
            <person name="Vandepol N."/>
            <person name="Liber J."/>
            <person name="Desiro A."/>
            <person name="Na H."/>
            <person name="Kennedy M."/>
            <person name="Barry K."/>
            <person name="Grigoriev I.V."/>
            <person name="Miller A.N."/>
            <person name="O'Donnell K."/>
            <person name="Stajich J.E."/>
            <person name="Bonito G."/>
        </authorList>
    </citation>
    <scope>NUCLEOTIDE SEQUENCE</scope>
    <source>
        <strain evidence="2">CK1249</strain>
    </source>
</reference>
<dbReference type="CDD" id="cd00229">
    <property type="entry name" value="SGNH_hydrolase"/>
    <property type="match status" value="1"/>
</dbReference>
<proteinExistence type="predicted"/>
<dbReference type="Pfam" id="PF13472">
    <property type="entry name" value="Lipase_GDSL_2"/>
    <property type="match status" value="1"/>
</dbReference>
<dbReference type="EMBL" id="JAAAHY010001314">
    <property type="protein sequence ID" value="KAF9950322.1"/>
    <property type="molecule type" value="Genomic_DNA"/>
</dbReference>
<accession>A0A9P6LXM0</accession>
<keyword evidence="3" id="KW-1185">Reference proteome</keyword>
<dbReference type="Gene3D" id="3.40.50.1110">
    <property type="entry name" value="SGNH hydrolase"/>
    <property type="match status" value="1"/>
</dbReference>
<dbReference type="PANTHER" id="PTHR30383:SF5">
    <property type="entry name" value="SGNH HYDROLASE-TYPE ESTERASE DOMAIN-CONTAINING PROTEIN"/>
    <property type="match status" value="1"/>
</dbReference>
<dbReference type="InterPro" id="IPR036514">
    <property type="entry name" value="SGNH_hydro_sf"/>
</dbReference>
<evidence type="ECO:0000259" key="1">
    <source>
        <dbReference type="Pfam" id="PF13472"/>
    </source>
</evidence>